<gene>
    <name evidence="3" type="ORF">BHC49_02820</name>
</gene>
<evidence type="ECO:0000313" key="4">
    <source>
        <dbReference type="Proteomes" id="UP000229434"/>
    </source>
</evidence>
<comment type="caution">
    <text evidence="3">The sequence shown here is derived from an EMBL/GenBank/DDBJ whole genome shotgun (WGS) entry which is preliminary data.</text>
</comment>
<dbReference type="InterPro" id="IPR056823">
    <property type="entry name" value="TEN-like_YD-shell"/>
</dbReference>
<dbReference type="InterPro" id="IPR050708">
    <property type="entry name" value="T6SS_VgrG/RHS"/>
</dbReference>
<keyword evidence="1" id="KW-0677">Repeat</keyword>
<dbReference type="AlphaFoldDB" id="A0A2N9Y002"/>
<protein>
    <recommendedName>
        <fullName evidence="2">Teneurin-like YD-shell domain-containing protein</fullName>
    </recommendedName>
</protein>
<accession>A0A2N9Y002</accession>
<dbReference type="EMBL" id="MEIS01000066">
    <property type="protein sequence ID" value="PIT57985.1"/>
    <property type="molecule type" value="Genomic_DNA"/>
</dbReference>
<dbReference type="PRINTS" id="PR00394">
    <property type="entry name" value="RHSPROTEIN"/>
</dbReference>
<reference evidence="3 4" key="1">
    <citation type="journal article" date="2017" name="MBio">
        <title>Type VI secretion-mediated competition in the bee gut microbiome.</title>
        <authorList>
            <person name="Steele M.I."/>
            <person name="Kwong W.K."/>
            <person name="Powell J.E."/>
            <person name="Whiteley M."/>
            <person name="Moran N.A."/>
        </authorList>
    </citation>
    <scope>NUCLEOTIDE SEQUENCE [LARGE SCALE GENOMIC DNA]</scope>
    <source>
        <strain evidence="3 4">Nev3CBA3</strain>
    </source>
</reference>
<dbReference type="NCBIfam" id="TIGR01643">
    <property type="entry name" value="YD_repeat_2x"/>
    <property type="match status" value="2"/>
</dbReference>
<dbReference type="InterPro" id="IPR006530">
    <property type="entry name" value="YD"/>
</dbReference>
<dbReference type="Gene3D" id="2.180.10.10">
    <property type="entry name" value="RHS repeat-associated core"/>
    <property type="match status" value="1"/>
</dbReference>
<dbReference type="PANTHER" id="PTHR32305">
    <property type="match status" value="1"/>
</dbReference>
<dbReference type="InterPro" id="IPR022385">
    <property type="entry name" value="Rhs_assc_core"/>
</dbReference>
<dbReference type="PANTHER" id="PTHR32305:SF15">
    <property type="entry name" value="PROTEIN RHSA-RELATED"/>
    <property type="match status" value="1"/>
</dbReference>
<feature type="domain" description="Teneurin-like YD-shell" evidence="2">
    <location>
        <begin position="131"/>
        <end position="445"/>
    </location>
</feature>
<evidence type="ECO:0000256" key="1">
    <source>
        <dbReference type="ARBA" id="ARBA00022737"/>
    </source>
</evidence>
<proteinExistence type="predicted"/>
<evidence type="ECO:0000259" key="2">
    <source>
        <dbReference type="Pfam" id="PF25023"/>
    </source>
</evidence>
<dbReference type="Proteomes" id="UP000229434">
    <property type="component" value="Unassembled WGS sequence"/>
</dbReference>
<name>A0A2N9Y002_9NEIS</name>
<organism evidence="3 4">
    <name type="scientific">Snodgrassella alvi</name>
    <dbReference type="NCBI Taxonomy" id="1196083"/>
    <lineage>
        <taxon>Bacteria</taxon>
        <taxon>Pseudomonadati</taxon>
        <taxon>Pseudomonadota</taxon>
        <taxon>Betaproteobacteria</taxon>
        <taxon>Neisseriales</taxon>
        <taxon>Neisseriaceae</taxon>
        <taxon>Snodgrassella</taxon>
    </lineage>
</organism>
<dbReference type="InterPro" id="IPR031325">
    <property type="entry name" value="RHS_repeat"/>
</dbReference>
<dbReference type="NCBIfam" id="TIGR03696">
    <property type="entry name" value="Rhs_assc_core"/>
    <property type="match status" value="1"/>
</dbReference>
<dbReference type="Pfam" id="PF25023">
    <property type="entry name" value="TEN_YD-shell"/>
    <property type="match status" value="1"/>
</dbReference>
<evidence type="ECO:0000313" key="3">
    <source>
        <dbReference type="EMBL" id="PIT57985.1"/>
    </source>
</evidence>
<dbReference type="Pfam" id="PF05593">
    <property type="entry name" value="RHS_repeat"/>
    <property type="match status" value="1"/>
</dbReference>
<sequence length="602" mass="69715">MHFAAGSSAEITHRFKRDAIGRLIGKYTTDGNTAYQYDKADNLIKVGYKKAGLPAEAEPDLITFSYDLLGNLLSETTAQGTLSHQYDPLGNRIATTLPDGRTINNLYYGSGHLHQINIDGHIISDIERDNLHREILRTQGRLNTQFKYDRNSRLQRKQIQRNQNPILPDILIERSYQYDNFDRLVSKKHSKHGQTDYRYDHTGRIEGCRNQRYWETLQYDAAANLLDSKYREDYSNHNLIRCNQLLHFRGHHYRYDEHGRTASKQTIGATQHYHYDADHRLSEVRIEQTGRSQRYGYVYDALGRRIEKHQIDREGQPYNRTRFLWDGLRMIQETGPNHPTSLYIYTDQNSYEPLARIDKRGNDPERVMYFHTDLNGCPEELSDANGELLWECSFQLWGKRIHEIEHESVEQNLRYQGQYLDRETGLHYNTFRYYDPDIGRFTQPDPIGLAGGLNLYQYAPNGLTWIDPLGLAALYDIGTYGSLNGTKHVGDNLQAHELIRHEYLKQLGLADKARLSSNPSIALDLDHHTRSPSKDSRGIGGVHYHEAQIRAEKGLGRNQFASTIKEELDITSEALRRAGVPEEKIGILRKKSERFYKKISKC</sequence>